<feature type="non-terminal residue" evidence="1">
    <location>
        <position position="1"/>
    </location>
</feature>
<organism evidence="1">
    <name type="scientific">Clastoptera arizonana</name>
    <name type="common">Arizona spittle bug</name>
    <dbReference type="NCBI Taxonomy" id="38151"/>
    <lineage>
        <taxon>Eukaryota</taxon>
        <taxon>Metazoa</taxon>
        <taxon>Ecdysozoa</taxon>
        <taxon>Arthropoda</taxon>
        <taxon>Hexapoda</taxon>
        <taxon>Insecta</taxon>
        <taxon>Pterygota</taxon>
        <taxon>Neoptera</taxon>
        <taxon>Paraneoptera</taxon>
        <taxon>Hemiptera</taxon>
        <taxon>Auchenorrhyncha</taxon>
        <taxon>Cercopoidea</taxon>
        <taxon>Clastopteridae</taxon>
        <taxon>Clastoptera</taxon>
    </lineage>
</organism>
<accession>A0A1B6DQS4</accession>
<sequence length="102" mass="11034">EPLRCGVHQPHLGDPVTAVVSRLLISPSLISLCNTQVQCPSYFQPHLGDPVTAVVSRLLISSSLISLRTIEVRCPPTTSRGPSHSCSLSPINQSLAYLSMYH</sequence>
<gene>
    <name evidence="1" type="ORF">g.39614</name>
</gene>
<protein>
    <submittedName>
        <fullName evidence="1">Uncharacterized protein</fullName>
    </submittedName>
</protein>
<proteinExistence type="predicted"/>
<reference evidence="1" key="1">
    <citation type="submission" date="2015-12" db="EMBL/GenBank/DDBJ databases">
        <title>De novo transcriptome assembly of four potential Pierce s Disease insect vectors from Arizona vineyards.</title>
        <authorList>
            <person name="Tassone E.E."/>
        </authorList>
    </citation>
    <scope>NUCLEOTIDE SEQUENCE</scope>
</reference>
<evidence type="ECO:0000313" key="1">
    <source>
        <dbReference type="EMBL" id="JAS28021.1"/>
    </source>
</evidence>
<dbReference type="EMBL" id="GEDC01009277">
    <property type="protein sequence ID" value="JAS28021.1"/>
    <property type="molecule type" value="Transcribed_RNA"/>
</dbReference>
<name>A0A1B6DQS4_9HEMI</name>
<dbReference type="AlphaFoldDB" id="A0A1B6DQS4"/>